<dbReference type="OrthoDB" id="10263328at2759"/>
<dbReference type="Proteomes" id="UP000759131">
    <property type="component" value="Unassembled WGS sequence"/>
</dbReference>
<dbReference type="EMBL" id="OC857473">
    <property type="protein sequence ID" value="CAD7625228.1"/>
    <property type="molecule type" value="Genomic_DNA"/>
</dbReference>
<comment type="subcellular location">
    <subcellularLocation>
        <location evidence="1">Cytoplasm</location>
    </subcellularLocation>
</comment>
<keyword evidence="3" id="KW-0813">Transport</keyword>
<dbReference type="GO" id="GO:0031267">
    <property type="term" value="F:small GTPase binding"/>
    <property type="evidence" value="ECO:0007669"/>
    <property type="project" value="InterPro"/>
</dbReference>
<dbReference type="InterPro" id="IPR058584">
    <property type="entry name" value="IMB1_TNPO1-like_TPR"/>
</dbReference>
<dbReference type="Gene3D" id="1.25.10.10">
    <property type="entry name" value="Leucine-rich Repeat Variant"/>
    <property type="match status" value="1"/>
</dbReference>
<dbReference type="Pfam" id="PF03810">
    <property type="entry name" value="IBN_N"/>
    <property type="match status" value="1"/>
</dbReference>
<dbReference type="PROSITE" id="PS50166">
    <property type="entry name" value="IMPORTIN_B_NT"/>
    <property type="match status" value="1"/>
</dbReference>
<evidence type="ECO:0000256" key="2">
    <source>
        <dbReference type="ARBA" id="ARBA00010907"/>
    </source>
</evidence>
<evidence type="ECO:0000256" key="1">
    <source>
        <dbReference type="ARBA" id="ARBA00004496"/>
    </source>
</evidence>
<gene>
    <name evidence="9" type="ORF">OSB1V03_LOCUS5663</name>
</gene>
<dbReference type="InterPro" id="IPR011989">
    <property type="entry name" value="ARM-like"/>
</dbReference>
<dbReference type="GO" id="GO:0006606">
    <property type="term" value="P:protein import into nucleus"/>
    <property type="evidence" value="ECO:0007669"/>
    <property type="project" value="InterPro"/>
</dbReference>
<evidence type="ECO:0000256" key="6">
    <source>
        <dbReference type="ARBA" id="ARBA00022927"/>
    </source>
</evidence>
<keyword evidence="4" id="KW-0963">Cytoplasm</keyword>
<dbReference type="Pfam" id="PF13513">
    <property type="entry name" value="HEAT_EZ"/>
    <property type="match status" value="1"/>
</dbReference>
<dbReference type="SMART" id="SM00913">
    <property type="entry name" value="IBN_N"/>
    <property type="match status" value="1"/>
</dbReference>
<keyword evidence="5" id="KW-0677">Repeat</keyword>
<dbReference type="GO" id="GO:0005737">
    <property type="term" value="C:cytoplasm"/>
    <property type="evidence" value="ECO:0007669"/>
    <property type="project" value="UniProtKB-SubCell"/>
</dbReference>
<evidence type="ECO:0000313" key="9">
    <source>
        <dbReference type="EMBL" id="CAD7625228.1"/>
    </source>
</evidence>
<evidence type="ECO:0000313" key="10">
    <source>
        <dbReference type="Proteomes" id="UP000759131"/>
    </source>
</evidence>
<dbReference type="InterPro" id="IPR040122">
    <property type="entry name" value="Importin_beta"/>
</dbReference>
<dbReference type="InterPro" id="IPR001494">
    <property type="entry name" value="Importin-beta_N"/>
</dbReference>
<proteinExistence type="inferred from homology"/>
<name>A0A7R9KL71_9ACAR</name>
<evidence type="ECO:0000256" key="4">
    <source>
        <dbReference type="ARBA" id="ARBA00022490"/>
    </source>
</evidence>
<evidence type="ECO:0000259" key="8">
    <source>
        <dbReference type="PROSITE" id="PS50166"/>
    </source>
</evidence>
<feature type="repeat" description="HEAT" evidence="7">
    <location>
        <begin position="405"/>
        <end position="442"/>
    </location>
</feature>
<evidence type="ECO:0000256" key="5">
    <source>
        <dbReference type="ARBA" id="ARBA00022737"/>
    </source>
</evidence>
<evidence type="ECO:0000256" key="3">
    <source>
        <dbReference type="ARBA" id="ARBA00022448"/>
    </source>
</evidence>
<comment type="similarity">
    <text evidence="2">Belongs to the importin beta family. Importin beta-1 subfamily.</text>
</comment>
<dbReference type="EMBL" id="CAJPIZ010002898">
    <property type="protein sequence ID" value="CAG2105658.1"/>
    <property type="molecule type" value="Genomic_DNA"/>
</dbReference>
<evidence type="ECO:0000256" key="7">
    <source>
        <dbReference type="PROSITE-ProRule" id="PRU00103"/>
    </source>
</evidence>
<keyword evidence="6" id="KW-0653">Protein transport</keyword>
<feature type="domain" description="Importin N-terminal" evidence="8">
    <location>
        <begin position="17"/>
        <end position="97"/>
    </location>
</feature>
<dbReference type="AlphaFoldDB" id="A0A7R9KL71"/>
<dbReference type="InterPro" id="IPR021133">
    <property type="entry name" value="HEAT_type_2"/>
</dbReference>
<dbReference type="FunFam" id="1.25.10.10:FF:000027">
    <property type="entry name" value="Importin subunit beta-1"/>
    <property type="match status" value="1"/>
</dbReference>
<dbReference type="Pfam" id="PF25574">
    <property type="entry name" value="TPR_IMB1"/>
    <property type="match status" value="1"/>
</dbReference>
<keyword evidence="10" id="KW-1185">Reference proteome</keyword>
<dbReference type="PROSITE" id="PS50077">
    <property type="entry name" value="HEAT_REPEAT"/>
    <property type="match status" value="1"/>
</dbReference>
<sequence>MVNFWHFICNQNELQASLQYLEQLAQQNLSEFLKQLSEILSNISNDAVIRMAAALQLKNHLTSKDVEIQRQFQQRWLSFSEEVRNYIKQNVLNSLGTENSRPSSAAQCVAYIGVAELPHGLWPNLIQILTQNVTNPNSTEMMKESTLEAIGYICQDIDPEILVSQSNNILTAIVHGMRKDETSTHVVLAATNALHNSLEFTKANFDKDTERHYIMQVVCEGTQCPEIKVKVAALQCLVKIMSLYYQHMEQYMGPALFAITMQAMRSEHDEIALQGIEFWSNVCDEEVDLSIEASDAAEQGRPPSRSSKFYAKGALQYLVPILVQSLTKQEESDDEDDWNPCKAAGVCLMLMASCTEDSIIPHVLPFVRENITSNDWRFRDAAVMAFGCILEGPEQATLRPIVENALETLIRLMGDQSVIVRDTVAWTIGRICELIPEAVLKDGTLKPLLDALLEGLRSEPRVAANVCWAFNSLAEASYESVQEGDGNEPKTYCLSEYFAGIVQKLLEATERQDGGQANLRSAAYEALMEMIKNSPLDCYPIVQSTTMIILERLNHVLSIENHISNLENHIQNAPDRAQVNDLQSLLCATLQSVLRKMTPEDAPRISDAIMTALLQMFNASGKSGGVQEDALMAVGTLVETLGENFLKYMDVFRPFLIVGLRNFVEYQVCSAAVGLVGDISRAIGIKVLPYCDELMTVLLENLQNQAVHRSVKPQILSVFGDIALAISTEFKKYLEVVMQTLMQASQLQIDPNDYDLVDYLNELRENCLEAYTGIVQGLKGDAEVPNPEVQLIQQHIQYIVHFLLQIANDPEITDSLIAASAGLLGDLCAAFGPALLLLVENEPIHAMLQKGKKSKITKTRTLSGWAVKEIRKLRAPVAGVVGATAGLVNNVIGATQ</sequence>
<organism evidence="9">
    <name type="scientific">Medioppia subpectinata</name>
    <dbReference type="NCBI Taxonomy" id="1979941"/>
    <lineage>
        <taxon>Eukaryota</taxon>
        <taxon>Metazoa</taxon>
        <taxon>Ecdysozoa</taxon>
        <taxon>Arthropoda</taxon>
        <taxon>Chelicerata</taxon>
        <taxon>Arachnida</taxon>
        <taxon>Acari</taxon>
        <taxon>Acariformes</taxon>
        <taxon>Sarcoptiformes</taxon>
        <taxon>Oribatida</taxon>
        <taxon>Brachypylina</taxon>
        <taxon>Oppioidea</taxon>
        <taxon>Oppiidae</taxon>
        <taxon>Medioppia</taxon>
    </lineage>
</organism>
<dbReference type="SUPFAM" id="SSF48371">
    <property type="entry name" value="ARM repeat"/>
    <property type="match status" value="1"/>
</dbReference>
<dbReference type="PANTHER" id="PTHR10527">
    <property type="entry name" value="IMPORTIN BETA"/>
    <property type="match status" value="1"/>
</dbReference>
<reference evidence="9" key="1">
    <citation type="submission" date="2020-11" db="EMBL/GenBank/DDBJ databases">
        <authorList>
            <person name="Tran Van P."/>
        </authorList>
    </citation>
    <scope>NUCLEOTIDE SEQUENCE</scope>
</reference>
<dbReference type="InterPro" id="IPR016024">
    <property type="entry name" value="ARM-type_fold"/>
</dbReference>
<accession>A0A7R9KL71</accession>
<protein>
    <recommendedName>
        <fullName evidence="8">Importin N-terminal domain-containing protein</fullName>
    </recommendedName>
</protein>